<evidence type="ECO:0000256" key="1">
    <source>
        <dbReference type="ARBA" id="ARBA00004123"/>
    </source>
</evidence>
<feature type="compositionally biased region" description="Basic and acidic residues" evidence="5">
    <location>
        <begin position="241"/>
        <end position="324"/>
    </location>
</feature>
<sequence length="489" mass="54777">MAGDLALENIEEFLFDEDRVVSYKWLSKTLSMHVNQAKSKLEEFAENWREKPGSKPITLTFFVSGIQETTSGSELTRVAIVKEEDLENVKKNLKKTLCEHIYSIQKSALKDTAVLYQTDFDETKQHLSECNKYSAIKCKSVQTRSSDSLVPVVSSVPNGRASPAEETKEKVGSSKATTVPEKKKGLAAFVKQHKPQDKNETKQTKVSPVNEKKPSSTAKKGSLMHAFQSSKKSSPKSQTVAKEDTESPKAEKEGKKEDHSQEDGKTDEKKVPSPTKEDEAKSKESAVQKMDKKESVEKKKEITSSKKSSKRDMPDSDSESESKAKQHKGTKRRRVIQEESSSEEEESDREMLEEEEEEMEMDDTPIPPTPEIKSKGKQEEESVSPSTQEGNTDEGKKGRKKVWKKKRYVDDDGCMVTHRVFEYESGEGSDDEKETEGSSEKTSPSTKKDQSPKDQSTSASPSTDNNSKKESPPSSGRKQTALTSFFKKR</sequence>
<dbReference type="InterPro" id="IPR019038">
    <property type="entry name" value="POLD3"/>
</dbReference>
<feature type="compositionally biased region" description="Basic and acidic residues" evidence="5">
    <location>
        <begin position="163"/>
        <end position="172"/>
    </location>
</feature>
<evidence type="ECO:0000256" key="5">
    <source>
        <dbReference type="SAM" id="MobiDB-lite"/>
    </source>
</evidence>
<feature type="compositionally biased region" description="Basic and acidic residues" evidence="5">
    <location>
        <begin position="194"/>
        <end position="203"/>
    </location>
</feature>
<feature type="compositionally biased region" description="Basic residues" evidence="5">
    <location>
        <begin position="325"/>
        <end position="334"/>
    </location>
</feature>
<name>A0A9Q1BRE8_HOLLE</name>
<keyword evidence="4" id="KW-0539">Nucleus</keyword>
<evidence type="ECO:0000313" key="6">
    <source>
        <dbReference type="EMBL" id="KAJ8031299.1"/>
    </source>
</evidence>
<feature type="compositionally biased region" description="Basic residues" evidence="5">
    <location>
        <begin position="397"/>
        <end position="407"/>
    </location>
</feature>
<feature type="compositionally biased region" description="Polar residues" evidence="5">
    <location>
        <begin position="472"/>
        <end position="483"/>
    </location>
</feature>
<feature type="compositionally biased region" description="Polar residues" evidence="5">
    <location>
        <begin position="453"/>
        <end position="465"/>
    </location>
</feature>
<evidence type="ECO:0000256" key="3">
    <source>
        <dbReference type="ARBA" id="ARBA00022705"/>
    </source>
</evidence>
<dbReference type="EMBL" id="JAIZAY010000013">
    <property type="protein sequence ID" value="KAJ8031299.1"/>
    <property type="molecule type" value="Genomic_DNA"/>
</dbReference>
<evidence type="ECO:0000256" key="2">
    <source>
        <dbReference type="ARBA" id="ARBA00017589"/>
    </source>
</evidence>
<evidence type="ECO:0000313" key="7">
    <source>
        <dbReference type="Proteomes" id="UP001152320"/>
    </source>
</evidence>
<feature type="region of interest" description="Disordered" evidence="5">
    <location>
        <begin position="147"/>
        <end position="489"/>
    </location>
</feature>
<dbReference type="GO" id="GO:0003887">
    <property type="term" value="F:DNA-directed DNA polymerase activity"/>
    <property type="evidence" value="ECO:0007669"/>
    <property type="project" value="TreeGrafter"/>
</dbReference>
<accession>A0A9Q1BRE8</accession>
<dbReference type="Gene3D" id="3.90.1030.20">
    <property type="entry name" value="DNA polymerase delta, p66 (Cdc27) subunit, wHTH domain"/>
    <property type="match status" value="1"/>
</dbReference>
<comment type="caution">
    <text evidence="6">The sequence shown here is derived from an EMBL/GenBank/DDBJ whole genome shotgun (WGS) entry which is preliminary data.</text>
</comment>
<comment type="subcellular location">
    <subcellularLocation>
        <location evidence="1">Nucleus</location>
    </subcellularLocation>
</comment>
<organism evidence="6 7">
    <name type="scientific">Holothuria leucospilota</name>
    <name type="common">Black long sea cucumber</name>
    <name type="synonym">Mertensiothuria leucospilota</name>
    <dbReference type="NCBI Taxonomy" id="206669"/>
    <lineage>
        <taxon>Eukaryota</taxon>
        <taxon>Metazoa</taxon>
        <taxon>Echinodermata</taxon>
        <taxon>Eleutherozoa</taxon>
        <taxon>Echinozoa</taxon>
        <taxon>Holothuroidea</taxon>
        <taxon>Aspidochirotacea</taxon>
        <taxon>Aspidochirotida</taxon>
        <taxon>Holothuriidae</taxon>
        <taxon>Holothuria</taxon>
    </lineage>
</organism>
<dbReference type="OrthoDB" id="514823at2759"/>
<dbReference type="Pfam" id="PF09507">
    <property type="entry name" value="CDC27"/>
    <property type="match status" value="1"/>
</dbReference>
<proteinExistence type="predicted"/>
<feature type="compositionally biased region" description="Acidic residues" evidence="5">
    <location>
        <begin position="340"/>
        <end position="363"/>
    </location>
</feature>
<dbReference type="AlphaFoldDB" id="A0A9Q1BRE8"/>
<keyword evidence="7" id="KW-1185">Reference proteome</keyword>
<dbReference type="GO" id="GO:0043625">
    <property type="term" value="C:delta DNA polymerase complex"/>
    <property type="evidence" value="ECO:0007669"/>
    <property type="project" value="InterPro"/>
</dbReference>
<dbReference type="PANTHER" id="PTHR17598">
    <property type="entry name" value="DNA POLYMERASE DELTA SUBUNIT 3"/>
    <property type="match status" value="1"/>
</dbReference>
<reference evidence="6" key="1">
    <citation type="submission" date="2021-10" db="EMBL/GenBank/DDBJ databases">
        <title>Tropical sea cucumber genome reveals ecological adaptation and Cuvierian tubules defense mechanism.</title>
        <authorList>
            <person name="Chen T."/>
        </authorList>
    </citation>
    <scope>NUCLEOTIDE SEQUENCE</scope>
    <source>
        <strain evidence="6">Nanhai2018</strain>
        <tissue evidence="6">Muscle</tissue>
    </source>
</reference>
<feature type="compositionally biased region" description="Low complexity" evidence="5">
    <location>
        <begin position="147"/>
        <end position="157"/>
    </location>
</feature>
<dbReference type="FunFam" id="3.90.1030.20:FF:000002">
    <property type="entry name" value="DNA polymerase delta subunit"/>
    <property type="match status" value="1"/>
</dbReference>
<dbReference type="Proteomes" id="UP001152320">
    <property type="component" value="Chromosome 13"/>
</dbReference>
<protein>
    <recommendedName>
        <fullName evidence="2">DNA polymerase delta subunit 3</fullName>
    </recommendedName>
</protein>
<dbReference type="InterPro" id="IPR041913">
    <property type="entry name" value="POLD3_sf"/>
</dbReference>
<keyword evidence="3" id="KW-0235">DNA replication</keyword>
<dbReference type="PANTHER" id="PTHR17598:SF13">
    <property type="entry name" value="DNA POLYMERASE DELTA SUBUNIT 3"/>
    <property type="match status" value="1"/>
</dbReference>
<evidence type="ECO:0000256" key="4">
    <source>
        <dbReference type="ARBA" id="ARBA00023242"/>
    </source>
</evidence>
<feature type="compositionally biased region" description="Acidic residues" evidence="5">
    <location>
        <begin position="424"/>
        <end position="434"/>
    </location>
</feature>
<gene>
    <name evidence="6" type="ORF">HOLleu_27984</name>
</gene>
<dbReference type="GO" id="GO:0006271">
    <property type="term" value="P:DNA strand elongation involved in DNA replication"/>
    <property type="evidence" value="ECO:0007669"/>
    <property type="project" value="TreeGrafter"/>
</dbReference>
<dbReference type="GO" id="GO:1904161">
    <property type="term" value="P:DNA synthesis involved in UV-damage excision repair"/>
    <property type="evidence" value="ECO:0007669"/>
    <property type="project" value="TreeGrafter"/>
</dbReference>
<dbReference type="GO" id="GO:0006297">
    <property type="term" value="P:nucleotide-excision repair, DNA gap filling"/>
    <property type="evidence" value="ECO:0007669"/>
    <property type="project" value="TreeGrafter"/>
</dbReference>